<evidence type="ECO:0000256" key="4">
    <source>
        <dbReference type="ARBA" id="ARBA00012829"/>
    </source>
</evidence>
<dbReference type="SMART" id="SM00991">
    <property type="entry name" value="WHEP-TRS"/>
    <property type="match status" value="1"/>
</dbReference>
<dbReference type="Pfam" id="PF03129">
    <property type="entry name" value="HGTP_anticodon"/>
    <property type="match status" value="1"/>
</dbReference>
<dbReference type="InterPro" id="IPR027031">
    <property type="entry name" value="Gly-tRNA_synthase/POLG2"/>
</dbReference>
<evidence type="ECO:0000256" key="5">
    <source>
        <dbReference type="ARBA" id="ARBA00022490"/>
    </source>
</evidence>
<comment type="caution">
    <text evidence="16">The sequence shown here is derived from an EMBL/GenBank/DDBJ whole genome shotgun (WGS) entry which is preliminary data.</text>
</comment>
<comment type="catalytic activity">
    <reaction evidence="13">
        <text>tRNA(Gly) + glycine + ATP = glycyl-tRNA(Gly) + AMP + diphosphate</text>
        <dbReference type="Rhea" id="RHEA:16013"/>
        <dbReference type="Rhea" id="RHEA-COMP:9664"/>
        <dbReference type="Rhea" id="RHEA-COMP:9683"/>
        <dbReference type="ChEBI" id="CHEBI:30616"/>
        <dbReference type="ChEBI" id="CHEBI:33019"/>
        <dbReference type="ChEBI" id="CHEBI:57305"/>
        <dbReference type="ChEBI" id="CHEBI:78442"/>
        <dbReference type="ChEBI" id="CHEBI:78522"/>
        <dbReference type="ChEBI" id="CHEBI:456215"/>
        <dbReference type="EC" id="6.1.1.14"/>
    </reaction>
</comment>
<dbReference type="CDD" id="cd00858">
    <property type="entry name" value="GlyRS_anticodon"/>
    <property type="match status" value="1"/>
</dbReference>
<dbReference type="CDD" id="cd00774">
    <property type="entry name" value="GlyRS-like_core"/>
    <property type="match status" value="1"/>
</dbReference>
<dbReference type="Pfam" id="PF00458">
    <property type="entry name" value="WHEP-TRS"/>
    <property type="match status" value="1"/>
</dbReference>
<dbReference type="GO" id="GO:0070150">
    <property type="term" value="P:mitochondrial glycyl-tRNA aminoacylation"/>
    <property type="evidence" value="ECO:0007669"/>
    <property type="project" value="TreeGrafter"/>
</dbReference>
<dbReference type="NCBIfam" id="NF003211">
    <property type="entry name" value="PRK04173.1"/>
    <property type="match status" value="1"/>
</dbReference>
<keyword evidence="10" id="KW-0648">Protein biosynthesis</keyword>
<dbReference type="PANTHER" id="PTHR10745:SF0">
    <property type="entry name" value="GLYCINE--TRNA LIGASE"/>
    <property type="match status" value="1"/>
</dbReference>
<dbReference type="Gene3D" id="3.30.40.230">
    <property type="match status" value="1"/>
</dbReference>
<dbReference type="PROSITE" id="PS51185">
    <property type="entry name" value="WHEP_TRS_2"/>
    <property type="match status" value="1"/>
</dbReference>
<evidence type="ECO:0000256" key="11">
    <source>
        <dbReference type="ARBA" id="ARBA00023146"/>
    </source>
</evidence>
<dbReference type="InterPro" id="IPR009068">
    <property type="entry name" value="uS15_NS1_RNA-bd_sf"/>
</dbReference>
<gene>
    <name evidence="16" type="ORF">KI387_005029</name>
</gene>
<dbReference type="FunFam" id="3.30.930.10:FF:000010">
    <property type="entry name" value="Glycyl-tRNA synthetase 1"/>
    <property type="match status" value="1"/>
</dbReference>
<dbReference type="FunFam" id="3.30.720.200:FF:000001">
    <property type="entry name" value="Glycine--tRNA ligase 2"/>
    <property type="match status" value="1"/>
</dbReference>
<dbReference type="EMBL" id="JAHRHJ020000002">
    <property type="protein sequence ID" value="KAH9324851.1"/>
    <property type="molecule type" value="Genomic_DNA"/>
</dbReference>
<keyword evidence="17" id="KW-1185">Reference proteome</keyword>
<dbReference type="Pfam" id="PF00587">
    <property type="entry name" value="tRNA-synt_2b"/>
    <property type="match status" value="1"/>
</dbReference>
<proteinExistence type="inferred from homology"/>
<accession>A0AA38GLC0</accession>
<comment type="similarity">
    <text evidence="2">Belongs to the class-II aminoacyl-tRNA synthetase family.</text>
</comment>
<comment type="subunit">
    <text evidence="3">Homodimer.</text>
</comment>
<dbReference type="EC" id="6.1.1.14" evidence="4"/>
<dbReference type="SUPFAM" id="SSF47060">
    <property type="entry name" value="S15/NS1 RNA-binding domain"/>
    <property type="match status" value="1"/>
</dbReference>
<dbReference type="FunFam" id="3.40.50.800:FF:000004">
    <property type="entry name" value="Glycine--tRNA ligase 2"/>
    <property type="match status" value="1"/>
</dbReference>
<dbReference type="Proteomes" id="UP000824469">
    <property type="component" value="Unassembled WGS sequence"/>
</dbReference>
<dbReference type="InterPro" id="IPR004154">
    <property type="entry name" value="Anticodon-bd"/>
</dbReference>
<dbReference type="SUPFAM" id="SSF52954">
    <property type="entry name" value="Class II aaRS ABD-related"/>
    <property type="match status" value="1"/>
</dbReference>
<keyword evidence="9" id="KW-0067">ATP-binding</keyword>
<keyword evidence="5" id="KW-0963">Cytoplasm</keyword>
<protein>
    <recommendedName>
        <fullName evidence="4">glycine--tRNA ligase</fullName>
        <ecNumber evidence="4">6.1.1.14</ecNumber>
    </recommendedName>
    <alternativeName>
        <fullName evidence="12">Diadenosine tetraphosphate synthetase</fullName>
    </alternativeName>
</protein>
<feature type="domain" description="WHEP-TRS" evidence="15">
    <location>
        <begin position="52"/>
        <end position="108"/>
    </location>
</feature>
<dbReference type="PRINTS" id="PR01043">
    <property type="entry name" value="TRNASYNTHGLY"/>
</dbReference>
<dbReference type="InterPro" id="IPR036621">
    <property type="entry name" value="Anticodon-bd_dom_sf"/>
</dbReference>
<dbReference type="PANTHER" id="PTHR10745">
    <property type="entry name" value="GLYCYL-TRNA SYNTHETASE/DNA POLYMERASE SUBUNIT GAMMA-2"/>
    <property type="match status" value="1"/>
</dbReference>
<reference evidence="16 17" key="1">
    <citation type="journal article" date="2021" name="Nat. Plants">
        <title>The Taxus genome provides insights into paclitaxel biosynthesis.</title>
        <authorList>
            <person name="Xiong X."/>
            <person name="Gou J."/>
            <person name="Liao Q."/>
            <person name="Li Y."/>
            <person name="Zhou Q."/>
            <person name="Bi G."/>
            <person name="Li C."/>
            <person name="Du R."/>
            <person name="Wang X."/>
            <person name="Sun T."/>
            <person name="Guo L."/>
            <person name="Liang H."/>
            <person name="Lu P."/>
            <person name="Wu Y."/>
            <person name="Zhang Z."/>
            <person name="Ro D.K."/>
            <person name="Shang Y."/>
            <person name="Huang S."/>
            <person name="Yan J."/>
        </authorList>
    </citation>
    <scope>NUCLEOTIDE SEQUENCE [LARGE SCALE GENOMIC DNA]</scope>
    <source>
        <strain evidence="16">Ta-2019</strain>
    </source>
</reference>
<dbReference type="Gene3D" id="3.40.50.800">
    <property type="entry name" value="Anticodon-binding domain"/>
    <property type="match status" value="1"/>
</dbReference>
<evidence type="ECO:0000259" key="15">
    <source>
        <dbReference type="PROSITE" id="PS51185"/>
    </source>
</evidence>
<dbReference type="Gene3D" id="3.30.720.200">
    <property type="match status" value="1"/>
</dbReference>
<evidence type="ECO:0000256" key="1">
    <source>
        <dbReference type="ARBA" id="ARBA00004496"/>
    </source>
</evidence>
<dbReference type="GO" id="GO:0005739">
    <property type="term" value="C:mitochondrion"/>
    <property type="evidence" value="ECO:0007669"/>
    <property type="project" value="TreeGrafter"/>
</dbReference>
<dbReference type="Gene3D" id="1.10.287.10">
    <property type="entry name" value="S15/NS1, RNA-binding"/>
    <property type="match status" value="1"/>
</dbReference>
<sequence length="735" mass="82518">MIALRQTNSVFKCIIRSSSPALGEIQRYLSPIFVVARFYSAGVMEVEALRKLVMEKQSAVDKQGDAVRALKAAKVAKEDIDKAVTSLINLKLDLKSASKELQAKISDEGDSGEGAALSKEAFRQAVNNTLERRLFYIPSFKIYRGVAGLYDYGPPGCAVKANVIAYWRQHFVLEENMLEVDCPCVTPEEVLKASGHVDKFTDLMVKDEKTGMCYRADHLLKDYCKEKLEKDPLLSVEKVNELKQVLAVLDELSAEALGTKIKEYGITAPDTKNPLSDPYPFNLMFATSIGPSGSSPGYMRPETAQGIFVNFKDLYYYNGNKLPFAAAQIGQAFRNEISPRQGLLRVREFTLAEIEHFVNPDDKSHSKFQNVANLEFLIYSREEQMTLKPPVKIRLGDAVAKGTINNETLGYFIGRTYLFLTTLGIDKDRLRFRQHLQNEMAHYACDCWDAEIECSYGWIECVGLADRSAYDLKAHTEKSGVPLVAHETYPEPREVEKLVITPAKRELGLAFKKNQKMIVESLEAMDEVEALELKARLESEGKAPFEVCTLGQTVTLTKDMVSISKELKKEHQRVFTPSVIEPSFGIGRIIYCLFEHCFYTRPSKAGDEQCSVFCFPPLVAPIKCTVFPLVQNEKYEATARFISKSLTAVGISHKIDITGTSIGKRYARTDELGVPFAITVDFESSVTIRERESKVQIRVSVDEVASVVKEVTEGQSTWEDVLWRYPTHTTNSVDE</sequence>
<dbReference type="NCBIfam" id="TIGR00389">
    <property type="entry name" value="glyS_dimeric"/>
    <property type="match status" value="1"/>
</dbReference>
<dbReference type="PROSITE" id="PS50862">
    <property type="entry name" value="AA_TRNA_LIGASE_II"/>
    <property type="match status" value="1"/>
</dbReference>
<keyword evidence="8" id="KW-0547">Nucleotide-binding</keyword>
<dbReference type="InterPro" id="IPR002315">
    <property type="entry name" value="tRNA-synt_gly"/>
</dbReference>
<evidence type="ECO:0000256" key="2">
    <source>
        <dbReference type="ARBA" id="ARBA00008226"/>
    </source>
</evidence>
<evidence type="ECO:0000259" key="14">
    <source>
        <dbReference type="PROSITE" id="PS50862"/>
    </source>
</evidence>
<keyword evidence="11" id="KW-0030">Aminoacyl-tRNA synthetase</keyword>
<evidence type="ECO:0000256" key="7">
    <source>
        <dbReference type="ARBA" id="ARBA00022679"/>
    </source>
</evidence>
<evidence type="ECO:0000256" key="9">
    <source>
        <dbReference type="ARBA" id="ARBA00022840"/>
    </source>
</evidence>
<evidence type="ECO:0000313" key="16">
    <source>
        <dbReference type="EMBL" id="KAH9324851.1"/>
    </source>
</evidence>
<dbReference type="InterPro" id="IPR002314">
    <property type="entry name" value="aa-tRNA-synt_IIb"/>
</dbReference>
<dbReference type="InterPro" id="IPR006195">
    <property type="entry name" value="aa-tRNA-synth_II"/>
</dbReference>
<evidence type="ECO:0000256" key="6">
    <source>
        <dbReference type="ARBA" id="ARBA00022598"/>
    </source>
</evidence>
<dbReference type="AlphaFoldDB" id="A0AA38GLC0"/>
<organism evidence="16 17">
    <name type="scientific">Taxus chinensis</name>
    <name type="common">Chinese yew</name>
    <name type="synonym">Taxus wallichiana var. chinensis</name>
    <dbReference type="NCBI Taxonomy" id="29808"/>
    <lineage>
        <taxon>Eukaryota</taxon>
        <taxon>Viridiplantae</taxon>
        <taxon>Streptophyta</taxon>
        <taxon>Embryophyta</taxon>
        <taxon>Tracheophyta</taxon>
        <taxon>Spermatophyta</taxon>
        <taxon>Pinopsida</taxon>
        <taxon>Pinidae</taxon>
        <taxon>Conifers II</taxon>
        <taxon>Cupressales</taxon>
        <taxon>Taxaceae</taxon>
        <taxon>Taxus</taxon>
    </lineage>
</organism>
<name>A0AA38GLC0_TAXCH</name>
<evidence type="ECO:0000256" key="8">
    <source>
        <dbReference type="ARBA" id="ARBA00022741"/>
    </source>
</evidence>
<dbReference type="InterPro" id="IPR045864">
    <property type="entry name" value="aa-tRNA-synth_II/BPL/LPL"/>
</dbReference>
<dbReference type="CDD" id="cd01200">
    <property type="entry name" value="WHEPGMRS_RNA"/>
    <property type="match status" value="1"/>
</dbReference>
<evidence type="ECO:0000256" key="12">
    <source>
        <dbReference type="ARBA" id="ARBA00030057"/>
    </source>
</evidence>
<keyword evidence="7" id="KW-0808">Transferase</keyword>
<evidence type="ECO:0000256" key="10">
    <source>
        <dbReference type="ARBA" id="ARBA00022917"/>
    </source>
</evidence>
<evidence type="ECO:0000256" key="3">
    <source>
        <dbReference type="ARBA" id="ARBA00011738"/>
    </source>
</evidence>
<evidence type="ECO:0000256" key="13">
    <source>
        <dbReference type="ARBA" id="ARBA00047937"/>
    </source>
</evidence>
<dbReference type="GO" id="GO:0005524">
    <property type="term" value="F:ATP binding"/>
    <property type="evidence" value="ECO:0007669"/>
    <property type="project" value="UniProtKB-KW"/>
</dbReference>
<keyword evidence="6" id="KW-0436">Ligase</keyword>
<dbReference type="GO" id="GO:0016740">
    <property type="term" value="F:transferase activity"/>
    <property type="evidence" value="ECO:0007669"/>
    <property type="project" value="UniProtKB-KW"/>
</dbReference>
<dbReference type="OMA" id="HFVNFQR"/>
<feature type="domain" description="Aminoacyl-transfer RNA synthetases class-II family profile" evidence="14">
    <location>
        <begin position="261"/>
        <end position="602"/>
    </location>
</feature>
<dbReference type="InterPro" id="IPR033731">
    <property type="entry name" value="GlyRS-like_core"/>
</dbReference>
<dbReference type="Gene3D" id="3.30.930.10">
    <property type="entry name" value="Bira Bifunctional Protein, Domain 2"/>
    <property type="match status" value="1"/>
</dbReference>
<dbReference type="InterPro" id="IPR000738">
    <property type="entry name" value="WHEP-TRS_dom"/>
</dbReference>
<comment type="subcellular location">
    <subcellularLocation>
        <location evidence="1">Cytoplasm</location>
    </subcellularLocation>
</comment>
<dbReference type="SUPFAM" id="SSF55681">
    <property type="entry name" value="Class II aaRS and biotin synthetases"/>
    <property type="match status" value="1"/>
</dbReference>
<dbReference type="FunFam" id="3.30.40.230:FF:000001">
    <property type="entry name" value="Glycine--tRNA ligase"/>
    <property type="match status" value="1"/>
</dbReference>
<evidence type="ECO:0000313" key="17">
    <source>
        <dbReference type="Proteomes" id="UP000824469"/>
    </source>
</evidence>
<dbReference type="GO" id="GO:0004820">
    <property type="term" value="F:glycine-tRNA ligase activity"/>
    <property type="evidence" value="ECO:0007669"/>
    <property type="project" value="UniProtKB-EC"/>
</dbReference>